<dbReference type="Proteomes" id="UP000076865">
    <property type="component" value="Chromosome"/>
</dbReference>
<dbReference type="AlphaFoldDB" id="A0A160F2S4"/>
<organism evidence="1 2">
    <name type="scientific">Anoxybacteroides amylolyticum</name>
    <dbReference type="NCBI Taxonomy" id="294699"/>
    <lineage>
        <taxon>Bacteria</taxon>
        <taxon>Bacillati</taxon>
        <taxon>Bacillota</taxon>
        <taxon>Bacilli</taxon>
        <taxon>Bacillales</taxon>
        <taxon>Anoxybacillaceae</taxon>
        <taxon>Anoxybacteroides</taxon>
    </lineage>
</organism>
<name>A0A160F2S4_9BACL</name>
<dbReference type="EMBL" id="CP015438">
    <property type="protein sequence ID" value="ANB60548.1"/>
    <property type="molecule type" value="Genomic_DNA"/>
</dbReference>
<keyword evidence="2" id="KW-1185">Reference proteome</keyword>
<dbReference type="PATRIC" id="fig|294699.3.peg.2998"/>
<evidence type="ECO:0000313" key="1">
    <source>
        <dbReference type="EMBL" id="ANB60548.1"/>
    </source>
</evidence>
<proteinExistence type="predicted"/>
<reference evidence="1 2" key="1">
    <citation type="journal article" date="2006" name="Syst. Appl. Microbiol.">
        <title>Anoxybacillus amylolyticus sp. nov., a thermophilic amylase producing bacterium isolated from Mount Rittmann (Antarctica).</title>
        <authorList>
            <person name="Poli A."/>
            <person name="Esposito E."/>
            <person name="Lama L."/>
            <person name="Orlando P."/>
            <person name="Nicolaus G."/>
            <person name="de Appolonia F."/>
            <person name="Gambacorta A."/>
            <person name="Nicolaus B."/>
        </authorList>
    </citation>
    <scope>NUCLEOTIDE SEQUENCE [LARGE SCALE GENOMIC DNA]</scope>
    <source>
        <strain evidence="1 2">DSM 15939</strain>
    </source>
</reference>
<evidence type="ECO:0000313" key="2">
    <source>
        <dbReference type="Proteomes" id="UP000076865"/>
    </source>
</evidence>
<protein>
    <submittedName>
        <fullName evidence="1">Uncharacterized protein</fullName>
    </submittedName>
</protein>
<gene>
    <name evidence="1" type="ORF">GFC30_2910</name>
</gene>
<sequence length="83" mass="9454">MKRSNSSRTFVHDSLGDLYGSNEQESGSVVRMYKKSGTTFGENRKMFGNRTKIFIDRIDIFFFYYSIINQSNGKGGVFSSIMA</sequence>
<dbReference type="KEGG" id="aamy:GFC30_2910"/>
<accession>A0A160F2S4</accession>